<name>A0A4U7N8D6_9RHOB</name>
<proteinExistence type="predicted"/>
<keyword evidence="2" id="KW-1185">Reference proteome</keyword>
<gene>
    <name evidence="1" type="ORF">FAP39_03740</name>
</gene>
<protein>
    <submittedName>
        <fullName evidence="1">Uncharacterized protein</fullName>
    </submittedName>
</protein>
<dbReference type="Proteomes" id="UP000306575">
    <property type="component" value="Unassembled WGS sequence"/>
</dbReference>
<dbReference type="EMBL" id="SULI01000003">
    <property type="protein sequence ID" value="TKZ21953.1"/>
    <property type="molecule type" value="Genomic_DNA"/>
</dbReference>
<evidence type="ECO:0000313" key="1">
    <source>
        <dbReference type="EMBL" id="TKZ21953.1"/>
    </source>
</evidence>
<dbReference type="AlphaFoldDB" id="A0A4U7N8D6"/>
<comment type="caution">
    <text evidence="1">The sequence shown here is derived from an EMBL/GenBank/DDBJ whole genome shotgun (WGS) entry which is preliminary data.</text>
</comment>
<dbReference type="OrthoDB" id="7659281at2"/>
<evidence type="ECO:0000313" key="2">
    <source>
        <dbReference type="Proteomes" id="UP000306575"/>
    </source>
</evidence>
<accession>A0A4U7N8D6</accession>
<reference evidence="1 2" key="1">
    <citation type="submission" date="2019-04" db="EMBL/GenBank/DDBJ databases">
        <title>Genome sequence of Pelagicola litoralis CL-ES2.</title>
        <authorList>
            <person name="Cao J."/>
        </authorList>
    </citation>
    <scope>NUCLEOTIDE SEQUENCE [LARGE SCALE GENOMIC DNA]</scope>
    <source>
        <strain evidence="1 2">CL-ES2</strain>
    </source>
</reference>
<sequence>MGKKDELSFNGINFRSKAKMVDKKDRSHFTVNVDKATQSIEGAREAGRHAAVTYCIENYGSSSIDWVHGPDVEPENLRMIEDDLYLEGVCKE</sequence>
<organism evidence="1 2">
    <name type="scientific">Shimia litoralis</name>
    <dbReference type="NCBI Taxonomy" id="420403"/>
    <lineage>
        <taxon>Bacteria</taxon>
        <taxon>Pseudomonadati</taxon>
        <taxon>Pseudomonadota</taxon>
        <taxon>Alphaproteobacteria</taxon>
        <taxon>Rhodobacterales</taxon>
        <taxon>Roseobacteraceae</taxon>
    </lineage>
</organism>